<dbReference type="STRING" id="4096.A0A1U7YHY7"/>
<dbReference type="eggNOG" id="KOG0017">
    <property type="taxonomic scope" value="Eukaryota"/>
</dbReference>
<feature type="domain" description="Reverse transcriptase Ty1/copia-type" evidence="1">
    <location>
        <begin position="335"/>
        <end position="418"/>
    </location>
</feature>
<keyword evidence="3" id="KW-1185">Reference proteome</keyword>
<protein>
    <submittedName>
        <fullName evidence="4">Uncharacterized protein LOC104247287</fullName>
    </submittedName>
</protein>
<dbReference type="InterPro" id="IPR043502">
    <property type="entry name" value="DNA/RNA_pol_sf"/>
</dbReference>
<reference evidence="3" key="1">
    <citation type="journal article" date="2013" name="Genome Biol.">
        <title>Reference genomes and transcriptomes of Nicotiana sylvestris and Nicotiana tomentosiformis.</title>
        <authorList>
            <person name="Sierro N."/>
            <person name="Battey J.N."/>
            <person name="Ouadi S."/>
            <person name="Bovet L."/>
            <person name="Goepfert S."/>
            <person name="Bakaher N."/>
            <person name="Peitsch M.C."/>
            <person name="Ivanov N.V."/>
        </authorList>
    </citation>
    <scope>NUCLEOTIDE SEQUENCE [LARGE SCALE GENOMIC DNA]</scope>
</reference>
<dbReference type="Pfam" id="PF07727">
    <property type="entry name" value="RVT_2"/>
    <property type="match status" value="1"/>
</dbReference>
<dbReference type="PANTHER" id="PTHR37610">
    <property type="entry name" value="CCHC-TYPE DOMAIN-CONTAINING PROTEIN"/>
    <property type="match status" value="1"/>
</dbReference>
<dbReference type="AlphaFoldDB" id="A0A1U7YHY7"/>
<dbReference type="Pfam" id="PF14244">
    <property type="entry name" value="Retrotran_gag_3"/>
    <property type="match status" value="1"/>
</dbReference>
<dbReference type="InterPro" id="IPR013103">
    <property type="entry name" value="RVT_2"/>
</dbReference>
<dbReference type="SUPFAM" id="SSF56672">
    <property type="entry name" value="DNA/RNA polymerases"/>
    <property type="match status" value="1"/>
</dbReference>
<evidence type="ECO:0000259" key="1">
    <source>
        <dbReference type="Pfam" id="PF07727"/>
    </source>
</evidence>
<organism evidence="3 4">
    <name type="scientific">Nicotiana sylvestris</name>
    <name type="common">Wood tobacco</name>
    <name type="synonym">South American tobacco</name>
    <dbReference type="NCBI Taxonomy" id="4096"/>
    <lineage>
        <taxon>Eukaryota</taxon>
        <taxon>Viridiplantae</taxon>
        <taxon>Streptophyta</taxon>
        <taxon>Embryophyta</taxon>
        <taxon>Tracheophyta</taxon>
        <taxon>Spermatophyta</taxon>
        <taxon>Magnoliopsida</taxon>
        <taxon>eudicotyledons</taxon>
        <taxon>Gunneridae</taxon>
        <taxon>Pentapetalae</taxon>
        <taxon>asterids</taxon>
        <taxon>lamiids</taxon>
        <taxon>Solanales</taxon>
        <taxon>Solanaceae</taxon>
        <taxon>Nicotianoideae</taxon>
        <taxon>Nicotianeae</taxon>
        <taxon>Nicotiana</taxon>
    </lineage>
</organism>
<evidence type="ECO:0000259" key="2">
    <source>
        <dbReference type="Pfam" id="PF14244"/>
    </source>
</evidence>
<name>A0A1U7YHY7_NICSY</name>
<proteinExistence type="predicted"/>
<gene>
    <name evidence="4" type="primary">LOC104247287</name>
</gene>
<evidence type="ECO:0000313" key="3">
    <source>
        <dbReference type="Proteomes" id="UP000189701"/>
    </source>
</evidence>
<dbReference type="InterPro" id="IPR029472">
    <property type="entry name" value="Copia-like_N"/>
</dbReference>
<sequence>MLLVNSIFDGKGYAGWRRGVLIVLSAKNKVGFIDGSFVEPAGTSTLSQAWNWCNDMVISWLLNSLSKEIAESVIYSKTAKDLWTKLEDRFGQCNGAQLYQLQKELSNLTQGSSDVAGFCKKPGHTAEKYYRIVGFPEDFKFTKSKKYQGVAHSNAAYAGSKIPSESVNVFEGGNKSITQEHLNKLFNLLQHVKDGQNEQKSEAVASANCAGKALPNSKSFSYSSSINSLTWILDSGASKHMTYDASIIFNIKPGPSMKRLLVLGEVKKGLYILKSSQSSSKDRNQGFSQFKVNCKQPSNPAISNSVFNSKQPVNVAISNSVPSFLKGSTDNFESKVSIVAIYVDDILLTGNDIDEFSRLKEFLNHEFRIKDLGHAHYFLGVEIIRKPNGLILSQRKFTLDLLQEFDCIDSKPVSSPLVRNCKLHANSGEPLADPTTYRRILGKLNF</sequence>
<reference evidence="4" key="2">
    <citation type="submission" date="2025-08" db="UniProtKB">
        <authorList>
            <consortium name="RefSeq"/>
        </authorList>
    </citation>
    <scope>IDENTIFICATION</scope>
    <source>
        <tissue evidence="4">Leaf</tissue>
    </source>
</reference>
<dbReference type="RefSeq" id="XP_009801546.1">
    <property type="nucleotide sequence ID" value="XM_009803244.1"/>
</dbReference>
<evidence type="ECO:0000313" key="4">
    <source>
        <dbReference type="RefSeq" id="XP_009801546.1"/>
    </source>
</evidence>
<feature type="domain" description="Retrotransposon Copia-like N-terminal" evidence="2">
    <location>
        <begin position="1"/>
        <end position="41"/>
    </location>
</feature>
<accession>A0A1U7YHY7</accession>
<dbReference type="PANTHER" id="PTHR37610:SF6">
    <property type="entry name" value="GAG-POLYPEPTIDE OF LTR COPIA-TYPE-RELATED"/>
    <property type="match status" value="1"/>
</dbReference>
<dbReference type="Proteomes" id="UP000189701">
    <property type="component" value="Unplaced"/>
</dbReference>